<dbReference type="AlphaFoldDB" id="A0A840GCI6"/>
<dbReference type="RefSeq" id="WP_153117397.1">
    <property type="nucleotide sequence ID" value="NZ_JACIGE010000010.1"/>
</dbReference>
<reference evidence="1 2" key="1">
    <citation type="submission" date="2020-08" db="EMBL/GenBank/DDBJ databases">
        <title>Genome sequencing of Purple Non-Sulfur Bacteria from various extreme environments.</title>
        <authorList>
            <person name="Mayer M."/>
        </authorList>
    </citation>
    <scope>NUCLEOTIDE SEQUENCE [LARGE SCALE GENOMIC DNA]</scope>
    <source>
        <strain evidence="1 2">2761</strain>
    </source>
</reference>
<protein>
    <submittedName>
        <fullName evidence="1">Uncharacterized protein</fullName>
    </submittedName>
</protein>
<sequence>MSRRISVAPATSLRTAFEQDKRTAIIEHRRGIERIAELMNNVKPATLYDWIDEVRMPVHALPAWEHATGGSSVMRYLSSQGGRLLIDIPRGRALVTCDVQGLQRVTHEAIGTLLKFSEGEATADDAMAALLHAMGALAWHRENVRRASQPELELGEAQ</sequence>
<organism evidence="1 2">
    <name type="scientific">Rhodocyclus tenuis</name>
    <name type="common">Rhodospirillum tenue</name>
    <dbReference type="NCBI Taxonomy" id="1066"/>
    <lineage>
        <taxon>Bacteria</taxon>
        <taxon>Pseudomonadati</taxon>
        <taxon>Pseudomonadota</taxon>
        <taxon>Betaproteobacteria</taxon>
        <taxon>Rhodocyclales</taxon>
        <taxon>Rhodocyclaceae</taxon>
        <taxon>Rhodocyclus</taxon>
    </lineage>
</organism>
<proteinExistence type="predicted"/>
<evidence type="ECO:0000313" key="1">
    <source>
        <dbReference type="EMBL" id="MBB4248358.1"/>
    </source>
</evidence>
<accession>A0A840GCI6</accession>
<name>A0A840GCI6_RHOTE</name>
<dbReference type="EMBL" id="JACIGE010000010">
    <property type="protein sequence ID" value="MBB4248358.1"/>
    <property type="molecule type" value="Genomic_DNA"/>
</dbReference>
<gene>
    <name evidence="1" type="ORF">GGD90_002750</name>
</gene>
<dbReference type="OrthoDB" id="8563563at2"/>
<evidence type="ECO:0000313" key="2">
    <source>
        <dbReference type="Proteomes" id="UP000587070"/>
    </source>
</evidence>
<keyword evidence="2" id="KW-1185">Reference proteome</keyword>
<dbReference type="Proteomes" id="UP000587070">
    <property type="component" value="Unassembled WGS sequence"/>
</dbReference>
<comment type="caution">
    <text evidence="1">The sequence shown here is derived from an EMBL/GenBank/DDBJ whole genome shotgun (WGS) entry which is preliminary data.</text>
</comment>